<dbReference type="InterPro" id="IPR013735">
    <property type="entry name" value="TF_NusA_N"/>
</dbReference>
<evidence type="ECO:0000313" key="10">
    <source>
        <dbReference type="Proteomes" id="UP000231098"/>
    </source>
</evidence>
<gene>
    <name evidence="7 9" type="primary">nusA</name>
    <name evidence="9" type="ORF">COT51_00230</name>
</gene>
<evidence type="ECO:0000256" key="1">
    <source>
        <dbReference type="ARBA" id="ARBA00022472"/>
    </source>
</evidence>
<evidence type="ECO:0000259" key="8">
    <source>
        <dbReference type="PROSITE" id="PS50126"/>
    </source>
</evidence>
<dbReference type="GO" id="GO:0005829">
    <property type="term" value="C:cytosol"/>
    <property type="evidence" value="ECO:0007669"/>
    <property type="project" value="TreeGrafter"/>
</dbReference>
<dbReference type="SMART" id="SM00316">
    <property type="entry name" value="S1"/>
    <property type="match status" value="1"/>
</dbReference>
<dbReference type="Pfam" id="PF13184">
    <property type="entry name" value="KH_NusA_1st"/>
    <property type="match status" value="1"/>
</dbReference>
<dbReference type="SUPFAM" id="SSF47789">
    <property type="entry name" value="C-terminal domain of RNA polymerase alpha subunit"/>
    <property type="match status" value="1"/>
</dbReference>
<dbReference type="SUPFAM" id="SSF54814">
    <property type="entry name" value="Prokaryotic type KH domain (KH-domain type II)"/>
    <property type="match status" value="2"/>
</dbReference>
<dbReference type="CDD" id="cd02134">
    <property type="entry name" value="KH-II_NusA_rpt1"/>
    <property type="match status" value="1"/>
</dbReference>
<feature type="domain" description="S1 motif" evidence="8">
    <location>
        <begin position="106"/>
        <end position="170"/>
    </location>
</feature>
<dbReference type="Pfam" id="PF26594">
    <property type="entry name" value="KH_NusA_2nd"/>
    <property type="match status" value="1"/>
</dbReference>
<dbReference type="GO" id="GO:0003899">
    <property type="term" value="F:DNA-directed RNA polymerase activity"/>
    <property type="evidence" value="ECO:0007669"/>
    <property type="project" value="InterPro"/>
</dbReference>
<dbReference type="SUPFAM" id="SSF50249">
    <property type="entry name" value="Nucleic acid-binding proteins"/>
    <property type="match status" value="1"/>
</dbReference>
<comment type="function">
    <text evidence="7">Participates in both transcription termination and antitermination.</text>
</comment>
<keyword evidence="6 7" id="KW-0804">Transcription</keyword>
<name>A0A2H0XCS8_UNCKA</name>
<evidence type="ECO:0000256" key="7">
    <source>
        <dbReference type="HAMAP-Rule" id="MF_00945"/>
    </source>
</evidence>
<dbReference type="NCBIfam" id="TIGR01953">
    <property type="entry name" value="NusA"/>
    <property type="match status" value="1"/>
</dbReference>
<dbReference type="SUPFAM" id="SSF69705">
    <property type="entry name" value="Transcription factor NusA, N-terminal domain"/>
    <property type="match status" value="1"/>
</dbReference>
<dbReference type="InterPro" id="IPR011260">
    <property type="entry name" value="RNAP_asu_C"/>
</dbReference>
<dbReference type="InterPro" id="IPR003029">
    <property type="entry name" value="S1_domain"/>
</dbReference>
<dbReference type="CDD" id="cd04455">
    <property type="entry name" value="S1_NusA"/>
    <property type="match status" value="1"/>
</dbReference>
<proteinExistence type="inferred from homology"/>
<dbReference type="SMART" id="SM00322">
    <property type="entry name" value="KH"/>
    <property type="match status" value="2"/>
</dbReference>
<dbReference type="Pfam" id="PF08529">
    <property type="entry name" value="NusA_N"/>
    <property type="match status" value="2"/>
</dbReference>
<evidence type="ECO:0000256" key="2">
    <source>
        <dbReference type="ARBA" id="ARBA00022490"/>
    </source>
</evidence>
<dbReference type="Gene3D" id="2.40.50.140">
    <property type="entry name" value="Nucleic acid-binding proteins"/>
    <property type="match status" value="1"/>
</dbReference>
<protein>
    <recommendedName>
        <fullName evidence="7">Transcription termination/antitermination protein NusA</fullName>
    </recommendedName>
</protein>
<dbReference type="InterPro" id="IPR015946">
    <property type="entry name" value="KH_dom-like_a/b"/>
</dbReference>
<dbReference type="Gene3D" id="3.30.1480.10">
    <property type="entry name" value="NusA, N-terminal domain"/>
    <property type="match status" value="1"/>
</dbReference>
<dbReference type="AlphaFoldDB" id="A0A2H0XCS8"/>
<dbReference type="InterPro" id="IPR036555">
    <property type="entry name" value="NusA_N_sf"/>
</dbReference>
<evidence type="ECO:0000256" key="6">
    <source>
        <dbReference type="ARBA" id="ARBA00023163"/>
    </source>
</evidence>
<dbReference type="Pfam" id="PF00575">
    <property type="entry name" value="S1"/>
    <property type="match status" value="1"/>
</dbReference>
<dbReference type="PROSITE" id="PS50126">
    <property type="entry name" value="S1"/>
    <property type="match status" value="1"/>
</dbReference>
<dbReference type="InterPro" id="IPR025249">
    <property type="entry name" value="TF_NusA_KH_1st"/>
</dbReference>
<keyword evidence="1 7" id="KW-0806">Transcription termination</keyword>
<comment type="subunit">
    <text evidence="7">Monomer. Binds directly to the core enzyme of the DNA-dependent RNA polymerase and to nascent RNA.</text>
</comment>
<dbReference type="CDD" id="cd22529">
    <property type="entry name" value="KH-II_NusA_rpt2"/>
    <property type="match status" value="1"/>
</dbReference>
<dbReference type="GO" id="GO:0006353">
    <property type="term" value="P:DNA-templated transcription termination"/>
    <property type="evidence" value="ECO:0007669"/>
    <property type="project" value="UniProtKB-UniRule"/>
</dbReference>
<dbReference type="InterPro" id="IPR009019">
    <property type="entry name" value="KH_sf_prok-type"/>
</dbReference>
<dbReference type="Pfam" id="PF03118">
    <property type="entry name" value="RNA_pol_A_CTD"/>
    <property type="match status" value="1"/>
</dbReference>
<dbReference type="PANTHER" id="PTHR22648">
    <property type="entry name" value="TRANSCRIPTION TERMINATION FACTOR NUSA"/>
    <property type="match status" value="1"/>
</dbReference>
<keyword evidence="4 7" id="KW-0694">RNA-binding</keyword>
<dbReference type="InterPro" id="IPR012340">
    <property type="entry name" value="NA-bd_OB-fold"/>
</dbReference>
<evidence type="ECO:0000256" key="5">
    <source>
        <dbReference type="ARBA" id="ARBA00023015"/>
    </source>
</evidence>
<dbReference type="InterPro" id="IPR010213">
    <property type="entry name" value="TF_NusA"/>
</dbReference>
<dbReference type="GO" id="GO:0031564">
    <property type="term" value="P:transcription antitermination"/>
    <property type="evidence" value="ECO:0007669"/>
    <property type="project" value="UniProtKB-UniRule"/>
</dbReference>
<dbReference type="InterPro" id="IPR030842">
    <property type="entry name" value="TF_NusA_bacterial"/>
</dbReference>
<dbReference type="GO" id="GO:0003723">
    <property type="term" value="F:RNA binding"/>
    <property type="evidence" value="ECO:0007669"/>
    <property type="project" value="UniProtKB-UniRule"/>
</dbReference>
<dbReference type="PANTHER" id="PTHR22648:SF0">
    <property type="entry name" value="TRANSCRIPTION TERMINATION_ANTITERMINATION PROTEIN NUSA"/>
    <property type="match status" value="1"/>
</dbReference>
<dbReference type="EMBL" id="PEYV01000003">
    <property type="protein sequence ID" value="PIS21928.1"/>
    <property type="molecule type" value="Genomic_DNA"/>
</dbReference>
<evidence type="ECO:0000313" key="9">
    <source>
        <dbReference type="EMBL" id="PIS21928.1"/>
    </source>
</evidence>
<keyword evidence="2 7" id="KW-0963">Cytoplasm</keyword>
<evidence type="ECO:0000256" key="4">
    <source>
        <dbReference type="ARBA" id="ARBA00022884"/>
    </source>
</evidence>
<dbReference type="InterPro" id="IPR004087">
    <property type="entry name" value="KH_dom"/>
</dbReference>
<comment type="caution">
    <text evidence="9">The sequence shown here is derived from an EMBL/GenBank/DDBJ whole genome shotgun (WGS) entry which is preliminary data.</text>
</comment>
<dbReference type="FunFam" id="3.30.300.20:FF:000002">
    <property type="entry name" value="Transcription termination/antitermination protein NusA"/>
    <property type="match status" value="1"/>
</dbReference>
<dbReference type="InterPro" id="IPR058582">
    <property type="entry name" value="KH_NusA_2nd"/>
</dbReference>
<dbReference type="GO" id="GO:0003677">
    <property type="term" value="F:DNA binding"/>
    <property type="evidence" value="ECO:0007669"/>
    <property type="project" value="InterPro"/>
</dbReference>
<sequence>MPISEFNAALNQVCAEKGISPEAVLSTIRLALVSAYKKEFPGTPEEELTAEVDGETGEMKILQSGKDVTPAGFGRIAAQTAKQVLLQKLREEEKSAMIAEYEQKIGAVVTGHIFRVDGGVVVIELGKGQGIMPQSEQIPNEIYRNNQRIKVLVSAIRESEKGQQIIVSRSDPLFVSELFALEVPEIHSGVVKIEAIAREPGSRTKVAVSSSEENVDPIGSCVGQKGVRVQAVVAELGNEKIDIVPFNDSLDKFISASLSPAKTLDVVLDRDNKEAKVTVADDQLSLAIGKEGQNVRLAAKLTGWHIDIRGAERPEEANEDNLEATGISKRAIRALGEAGIKTLAELKAKTSKEIKEIKGLGPKSLQEVQKLL</sequence>
<keyword evidence="5 7" id="KW-0805">Transcription regulation</keyword>
<dbReference type="Gene3D" id="3.30.300.20">
    <property type="match status" value="2"/>
</dbReference>
<dbReference type="GO" id="GO:0003700">
    <property type="term" value="F:DNA-binding transcription factor activity"/>
    <property type="evidence" value="ECO:0007669"/>
    <property type="project" value="InterPro"/>
</dbReference>
<accession>A0A2H0XCS8</accession>
<dbReference type="Proteomes" id="UP000231098">
    <property type="component" value="Unassembled WGS sequence"/>
</dbReference>
<comment type="similarity">
    <text evidence="7">Belongs to the NusA family.</text>
</comment>
<keyword evidence="3 7" id="KW-0889">Transcription antitermination</keyword>
<dbReference type="PROSITE" id="PS50084">
    <property type="entry name" value="KH_TYPE_1"/>
    <property type="match status" value="1"/>
</dbReference>
<comment type="subcellular location">
    <subcellularLocation>
        <location evidence="7">Cytoplasm</location>
    </subcellularLocation>
</comment>
<reference evidence="10" key="1">
    <citation type="submission" date="2017-09" db="EMBL/GenBank/DDBJ databases">
        <title>Depth-based differentiation of microbial function through sediment-hosted aquifers and enrichment of novel symbionts in the deep terrestrial subsurface.</title>
        <authorList>
            <person name="Probst A.J."/>
            <person name="Ladd B."/>
            <person name="Jarett J.K."/>
            <person name="Geller-Mcgrath D.E."/>
            <person name="Sieber C.M.K."/>
            <person name="Emerson J.B."/>
            <person name="Anantharaman K."/>
            <person name="Thomas B.C."/>
            <person name="Malmstrom R."/>
            <person name="Stieglmeier M."/>
            <person name="Klingl A."/>
            <person name="Woyke T."/>
            <person name="Ryan C.M."/>
            <person name="Banfield J.F."/>
        </authorList>
    </citation>
    <scope>NUCLEOTIDE SEQUENCE [LARGE SCALE GENOMIC DNA]</scope>
</reference>
<dbReference type="HAMAP" id="MF_00945_B">
    <property type="entry name" value="NusA_B"/>
    <property type="match status" value="1"/>
</dbReference>
<dbReference type="FunFam" id="3.30.300.20:FF:000005">
    <property type="entry name" value="Transcription termination/antitermination protein NusA"/>
    <property type="match status" value="1"/>
</dbReference>
<dbReference type="Gene3D" id="1.10.150.20">
    <property type="entry name" value="5' to 3' exonuclease, C-terminal subdomain"/>
    <property type="match status" value="1"/>
</dbReference>
<evidence type="ECO:0000256" key="3">
    <source>
        <dbReference type="ARBA" id="ARBA00022814"/>
    </source>
</evidence>
<organism evidence="9 10">
    <name type="scientific">candidate division WWE3 bacterium CG08_land_8_20_14_0_20_41_15</name>
    <dbReference type="NCBI Taxonomy" id="1975086"/>
    <lineage>
        <taxon>Bacteria</taxon>
        <taxon>Katanobacteria</taxon>
    </lineage>
</organism>